<proteinExistence type="predicted"/>
<sequence>MLGNSIPLSHDVKILIPYLRIFEPASIPTVPLLIREPPSIPFGRPHNYDLTTYQRMKIPKWHLSIAPLVVHSKQPSPLSRGTHHSPSLQAALPLSPSPSSPSDNSALSACNKNNGDNMAMAADSLGPARTPLHLVSPSTSSMVVFVEGHPLPSSYYITFAFRESAPSIGKARNYVAAARETPLHEEHALSPHLVPIHTSTMNLHRKASVTCLTSHPTLTQGNIK</sequence>
<evidence type="ECO:0000313" key="2">
    <source>
        <dbReference type="EMBL" id="ERN17251.1"/>
    </source>
</evidence>
<reference evidence="3" key="1">
    <citation type="journal article" date="2013" name="Science">
        <title>The Amborella genome and the evolution of flowering plants.</title>
        <authorList>
            <consortium name="Amborella Genome Project"/>
        </authorList>
    </citation>
    <scope>NUCLEOTIDE SEQUENCE [LARGE SCALE GENOMIC DNA]</scope>
</reference>
<name>U5CV94_AMBTC</name>
<dbReference type="EMBL" id="KI392384">
    <property type="protein sequence ID" value="ERN17251.1"/>
    <property type="molecule type" value="Genomic_DNA"/>
</dbReference>
<keyword evidence="3" id="KW-1185">Reference proteome</keyword>
<dbReference type="Gramene" id="ERN17251">
    <property type="protein sequence ID" value="ERN17251"/>
    <property type="gene ID" value="AMTR_s00044p00208410"/>
</dbReference>
<feature type="region of interest" description="Disordered" evidence="1">
    <location>
        <begin position="74"/>
        <end position="115"/>
    </location>
</feature>
<feature type="compositionally biased region" description="Low complexity" evidence="1">
    <location>
        <begin position="100"/>
        <end position="109"/>
    </location>
</feature>
<gene>
    <name evidence="2" type="ORF">AMTR_s00044p00208410</name>
</gene>
<dbReference type="Proteomes" id="UP000017836">
    <property type="component" value="Unassembled WGS sequence"/>
</dbReference>
<accession>U5CV94</accession>
<evidence type="ECO:0000313" key="3">
    <source>
        <dbReference type="Proteomes" id="UP000017836"/>
    </source>
</evidence>
<organism evidence="2 3">
    <name type="scientific">Amborella trichopoda</name>
    <dbReference type="NCBI Taxonomy" id="13333"/>
    <lineage>
        <taxon>Eukaryota</taxon>
        <taxon>Viridiplantae</taxon>
        <taxon>Streptophyta</taxon>
        <taxon>Embryophyta</taxon>
        <taxon>Tracheophyta</taxon>
        <taxon>Spermatophyta</taxon>
        <taxon>Magnoliopsida</taxon>
        <taxon>Amborellales</taxon>
        <taxon>Amborellaceae</taxon>
        <taxon>Amborella</taxon>
    </lineage>
</organism>
<dbReference type="AlphaFoldDB" id="U5CV94"/>
<dbReference type="HOGENOM" id="CLU_1236518_0_0_1"/>
<protein>
    <submittedName>
        <fullName evidence="2">Uncharacterized protein</fullName>
    </submittedName>
</protein>
<evidence type="ECO:0000256" key="1">
    <source>
        <dbReference type="SAM" id="MobiDB-lite"/>
    </source>
</evidence>
<feature type="compositionally biased region" description="Low complexity" evidence="1">
    <location>
        <begin position="85"/>
        <end position="94"/>
    </location>
</feature>